<sequence>MNNVSGFLNKLLIIILLAVAIFIIIALPNEITAFTGTTFYVILRFVTTIILPWIALYWFIRLVKAVEKKS</sequence>
<dbReference type="AlphaFoldDB" id="A0A265N6L7"/>
<keyword evidence="1" id="KW-0472">Membrane</keyword>
<keyword evidence="1" id="KW-0812">Transmembrane</keyword>
<accession>A0A265N6L7</accession>
<dbReference type="EMBL" id="NPMS01000009">
    <property type="protein sequence ID" value="OZU87632.1"/>
    <property type="molecule type" value="Genomic_DNA"/>
</dbReference>
<evidence type="ECO:0000313" key="3">
    <source>
        <dbReference type="Proteomes" id="UP000216498"/>
    </source>
</evidence>
<proteinExistence type="predicted"/>
<name>A0A265N6L7_9BACI</name>
<reference evidence="2 3" key="1">
    <citation type="submission" date="2017-08" db="EMBL/GenBank/DDBJ databases">
        <title>Virgibacillus indicus sp. nov. and Virgibacillus profoundi sp. nov, two moderately halophilic bacteria isolated from marine sediment by using the Microfluidic Streak Plate.</title>
        <authorList>
            <person name="Xu B."/>
            <person name="Hu B."/>
            <person name="Wang J."/>
            <person name="Zhu Y."/>
            <person name="Huang L."/>
            <person name="Du W."/>
            <person name="Huang Y."/>
        </authorList>
    </citation>
    <scope>NUCLEOTIDE SEQUENCE [LARGE SCALE GENOMIC DNA]</scope>
    <source>
        <strain evidence="2 3">IO3-P2-C2</strain>
    </source>
</reference>
<dbReference type="Proteomes" id="UP000216498">
    <property type="component" value="Unassembled WGS sequence"/>
</dbReference>
<gene>
    <name evidence="2" type="ORF">CIL03_16215</name>
</gene>
<evidence type="ECO:0008006" key="4">
    <source>
        <dbReference type="Google" id="ProtNLM"/>
    </source>
</evidence>
<evidence type="ECO:0000256" key="1">
    <source>
        <dbReference type="SAM" id="Phobius"/>
    </source>
</evidence>
<protein>
    <recommendedName>
        <fullName evidence="4">Permease</fullName>
    </recommendedName>
</protein>
<feature type="transmembrane region" description="Helical" evidence="1">
    <location>
        <begin position="7"/>
        <end position="27"/>
    </location>
</feature>
<keyword evidence="3" id="KW-1185">Reference proteome</keyword>
<evidence type="ECO:0000313" key="2">
    <source>
        <dbReference type="EMBL" id="OZU87632.1"/>
    </source>
</evidence>
<keyword evidence="1" id="KW-1133">Transmembrane helix</keyword>
<feature type="transmembrane region" description="Helical" evidence="1">
    <location>
        <begin position="39"/>
        <end position="60"/>
    </location>
</feature>
<organism evidence="2 3">
    <name type="scientific">Virgibacillus indicus</name>
    <dbReference type="NCBI Taxonomy" id="2024554"/>
    <lineage>
        <taxon>Bacteria</taxon>
        <taxon>Bacillati</taxon>
        <taxon>Bacillota</taxon>
        <taxon>Bacilli</taxon>
        <taxon>Bacillales</taxon>
        <taxon>Bacillaceae</taxon>
        <taxon>Virgibacillus</taxon>
    </lineage>
</organism>
<comment type="caution">
    <text evidence="2">The sequence shown here is derived from an EMBL/GenBank/DDBJ whole genome shotgun (WGS) entry which is preliminary data.</text>
</comment>